<dbReference type="SUPFAM" id="SSF82708">
    <property type="entry name" value="R3H domain"/>
    <property type="match status" value="1"/>
</dbReference>
<dbReference type="OrthoDB" id="5418203at2759"/>
<dbReference type="CDD" id="cd02638">
    <property type="entry name" value="R3H_unknown_1"/>
    <property type="match status" value="1"/>
</dbReference>
<dbReference type="InterPro" id="IPR012677">
    <property type="entry name" value="Nucleotide-bd_a/b_plait_sf"/>
</dbReference>
<dbReference type="SMART" id="SM00393">
    <property type="entry name" value="R3H"/>
    <property type="match status" value="1"/>
</dbReference>
<feature type="non-terminal residue" evidence="3">
    <location>
        <position position="509"/>
    </location>
</feature>
<dbReference type="Gene3D" id="3.30.1370.50">
    <property type="entry name" value="R3H-like domain"/>
    <property type="match status" value="1"/>
</dbReference>
<dbReference type="InterPro" id="IPR001374">
    <property type="entry name" value="R3H_dom"/>
</dbReference>
<organism evidence="3 4">
    <name type="scientific">Aegotheles bennettii</name>
    <dbReference type="NCBI Taxonomy" id="48278"/>
    <lineage>
        <taxon>Eukaryota</taxon>
        <taxon>Metazoa</taxon>
        <taxon>Chordata</taxon>
        <taxon>Craniata</taxon>
        <taxon>Vertebrata</taxon>
        <taxon>Euteleostomi</taxon>
        <taxon>Archelosauria</taxon>
        <taxon>Archosauria</taxon>
        <taxon>Dinosauria</taxon>
        <taxon>Saurischia</taxon>
        <taxon>Theropoda</taxon>
        <taxon>Coelurosauria</taxon>
        <taxon>Aves</taxon>
        <taxon>Neognathae</taxon>
        <taxon>Neoaves</taxon>
        <taxon>Strisores</taxon>
        <taxon>Caprimulgiformes</taxon>
        <taxon>Aegothelidae</taxon>
        <taxon>Aegotheles</taxon>
    </lineage>
</organism>
<keyword evidence="4" id="KW-1185">Reference proteome</keyword>
<dbReference type="InterPro" id="IPR039884">
    <property type="entry name" value="R3HC1/R3HCL"/>
</dbReference>
<sequence>SSATLAQRCMDGVFLSPNEDEFVGRITEELEHFMLQGQHHRVLLFPPLSSRLRYLIHRTVENVDLLSSFSVGEGWRRRTVICHSAVRLPSETNDQKPSSNPPRPPRPAQPWGRGGRGGRPRHGGEMHGDNSRACVGSGRIKRPPWKKPDKALYVPKAMRKKAEWGERESPVVAGAEARGEVAQEEEICPRAAGRDAQEELDESEGRPGDVSLALGKQQEPGQECVSGGNNSEMNEEHPPCHTGVPSVGNSDHSSGQEGQDKDCSDSVSSVHNKEPIEAEEQDQSCDDTNLSRKEPVVEEEEEDKEPSGLADAVWRELRLPAGDGDESVATRGQSGLEDDCTAELLAEIVGNLTVKDISIEKISFDYSSYRDAQLSEGDFGHVTEIYDFSPSLKTEHLLEVFSDFHESGFKIQWVDDTHALGIFCSPSTASQALGRRYPSLKIRPLIHATKQSKIKALQRPKLLHLAKDRPQTDTAVAKRLVTRALGLKHKQQDGSGTEVLLPESLDQEE</sequence>
<name>A0A7K6U1X4_9AVES</name>
<feature type="compositionally biased region" description="Pro residues" evidence="1">
    <location>
        <begin position="99"/>
        <end position="108"/>
    </location>
</feature>
<feature type="region of interest" description="Disordered" evidence="1">
    <location>
        <begin position="86"/>
        <end position="148"/>
    </location>
</feature>
<dbReference type="Pfam" id="PF01424">
    <property type="entry name" value="R3H"/>
    <property type="match status" value="1"/>
</dbReference>
<dbReference type="Gene3D" id="3.30.70.330">
    <property type="match status" value="1"/>
</dbReference>
<dbReference type="AlphaFoldDB" id="A0A7K6U1X4"/>
<evidence type="ECO:0000256" key="1">
    <source>
        <dbReference type="SAM" id="MobiDB-lite"/>
    </source>
</evidence>
<reference evidence="3 4" key="1">
    <citation type="submission" date="2019-09" db="EMBL/GenBank/DDBJ databases">
        <title>Bird 10,000 Genomes (B10K) Project - Family phase.</title>
        <authorList>
            <person name="Zhang G."/>
        </authorList>
    </citation>
    <scope>NUCLEOTIDE SEQUENCE [LARGE SCALE GENOMIC DNA]</scope>
    <source>
        <strain evidence="3">B10K-DU-029-76</strain>
        <tissue evidence="3">Heart</tissue>
    </source>
</reference>
<feature type="region of interest" description="Disordered" evidence="1">
    <location>
        <begin position="489"/>
        <end position="509"/>
    </location>
</feature>
<dbReference type="GO" id="GO:0003676">
    <property type="term" value="F:nucleic acid binding"/>
    <property type="evidence" value="ECO:0007669"/>
    <property type="project" value="UniProtKB-UniRule"/>
</dbReference>
<feature type="compositionally biased region" description="Polar residues" evidence="1">
    <location>
        <begin position="247"/>
        <end position="257"/>
    </location>
</feature>
<comment type="caution">
    <text evidence="3">The sequence shown here is derived from an EMBL/GenBank/DDBJ whole genome shotgun (WGS) entry which is preliminary data.</text>
</comment>
<protein>
    <submittedName>
        <fullName evidence="3">R3HC1 protein</fullName>
    </submittedName>
</protein>
<evidence type="ECO:0000313" key="3">
    <source>
        <dbReference type="EMBL" id="NWX16130.1"/>
    </source>
</evidence>
<feature type="non-terminal residue" evidence="3">
    <location>
        <position position="1"/>
    </location>
</feature>
<feature type="domain" description="R3H" evidence="2">
    <location>
        <begin position="20"/>
        <end position="85"/>
    </location>
</feature>
<dbReference type="InterPro" id="IPR036867">
    <property type="entry name" value="R3H_dom_sf"/>
</dbReference>
<evidence type="ECO:0000259" key="2">
    <source>
        <dbReference type="PROSITE" id="PS51061"/>
    </source>
</evidence>
<gene>
    <name evidence="3" type="primary">R3hcc1</name>
    <name evidence="3" type="ORF">AEGBEN_R13032</name>
</gene>
<feature type="region of interest" description="Disordered" evidence="1">
    <location>
        <begin position="175"/>
        <end position="311"/>
    </location>
</feature>
<dbReference type="PANTHER" id="PTHR21678:SF6">
    <property type="entry name" value="R3H AND COILED-COIL DOMAIN-CONTAINING PROTEIN 1"/>
    <property type="match status" value="1"/>
</dbReference>
<accession>A0A7K6U1X4</accession>
<proteinExistence type="predicted"/>
<dbReference type="EMBL" id="VZRW01005210">
    <property type="protein sequence ID" value="NWX16130.1"/>
    <property type="molecule type" value="Genomic_DNA"/>
</dbReference>
<dbReference type="Proteomes" id="UP000559068">
    <property type="component" value="Unassembled WGS sequence"/>
</dbReference>
<feature type="compositionally biased region" description="Basic and acidic residues" evidence="1">
    <location>
        <begin position="192"/>
        <end position="207"/>
    </location>
</feature>
<dbReference type="PANTHER" id="PTHR21678">
    <property type="entry name" value="GROWTH INHIBITION AND DIFFERENTIATION RELATED PROTEIN 88"/>
    <property type="match status" value="1"/>
</dbReference>
<evidence type="ECO:0000313" key="4">
    <source>
        <dbReference type="Proteomes" id="UP000559068"/>
    </source>
</evidence>
<dbReference type="PROSITE" id="PS51061">
    <property type="entry name" value="R3H"/>
    <property type="match status" value="1"/>
</dbReference>